<name>A0ABT5M551_9GAMM</name>
<sequence>FLLSEVKHLNSIDHSEAKTLEDNMVKIKKIIFLYILIFSSFSFFQGSDYSVYIIDTSRYLIPYILLFNRSALKGFAVINSCALS</sequence>
<accession>A0ABT5M551</accession>
<comment type="caution">
    <text evidence="2">The sequence shown here is derived from an EMBL/GenBank/DDBJ whole genome shotgun (WGS) entry which is preliminary data.</text>
</comment>
<evidence type="ECO:0000256" key="1">
    <source>
        <dbReference type="SAM" id="Phobius"/>
    </source>
</evidence>
<feature type="non-terminal residue" evidence="2">
    <location>
        <position position="1"/>
    </location>
</feature>
<dbReference type="EMBL" id="JAQRFO010000034">
    <property type="protein sequence ID" value="MDC9622838.1"/>
    <property type="molecule type" value="Genomic_DNA"/>
</dbReference>
<keyword evidence="3" id="KW-1185">Reference proteome</keyword>
<evidence type="ECO:0000313" key="3">
    <source>
        <dbReference type="Proteomes" id="UP001214757"/>
    </source>
</evidence>
<evidence type="ECO:0000313" key="2">
    <source>
        <dbReference type="EMBL" id="MDC9622838.1"/>
    </source>
</evidence>
<keyword evidence="1" id="KW-1133">Transmembrane helix</keyword>
<dbReference type="Proteomes" id="UP001214757">
    <property type="component" value="Unassembled WGS sequence"/>
</dbReference>
<dbReference type="RefSeq" id="WP_273580384.1">
    <property type="nucleotide sequence ID" value="NZ_JAQRFO010000034.1"/>
</dbReference>
<organism evidence="2 3">
    <name type="scientific">Xenorhabdus aichiensis</name>
    <dbReference type="NCBI Taxonomy" id="3025874"/>
    <lineage>
        <taxon>Bacteria</taxon>
        <taxon>Pseudomonadati</taxon>
        <taxon>Pseudomonadota</taxon>
        <taxon>Gammaproteobacteria</taxon>
        <taxon>Enterobacterales</taxon>
        <taxon>Morganellaceae</taxon>
        <taxon>Xenorhabdus</taxon>
    </lineage>
</organism>
<keyword evidence="1" id="KW-0812">Transmembrane</keyword>
<gene>
    <name evidence="2" type="ORF">PSI22_14615</name>
</gene>
<proteinExistence type="predicted"/>
<protein>
    <submittedName>
        <fullName evidence="2">Uncharacterized protein</fullName>
    </submittedName>
</protein>
<feature type="transmembrane region" description="Helical" evidence="1">
    <location>
        <begin position="31"/>
        <end position="54"/>
    </location>
</feature>
<reference evidence="2 3" key="1">
    <citation type="submission" date="2023-02" db="EMBL/GenBank/DDBJ databases">
        <title>Entomopathogenic bacteria.</title>
        <authorList>
            <person name="Machado R.A."/>
        </authorList>
    </citation>
    <scope>NUCLEOTIDE SEQUENCE [LARGE SCALE GENOMIC DNA]</scope>
    <source>
        <strain evidence="2 3">XENO-7</strain>
    </source>
</reference>
<keyword evidence="1" id="KW-0472">Membrane</keyword>